<keyword evidence="3" id="KW-1185">Reference proteome</keyword>
<dbReference type="Gene3D" id="3.40.30.10">
    <property type="entry name" value="Glutaredoxin"/>
    <property type="match status" value="1"/>
</dbReference>
<dbReference type="AlphaFoldDB" id="A0C870"/>
<accession>A0C870</accession>
<gene>
    <name evidence="2" type="ORF">GSPATT00036118001</name>
</gene>
<reference evidence="2 3" key="1">
    <citation type="journal article" date="2006" name="Nature">
        <title>Global trends of whole-genome duplications revealed by the ciliate Paramecium tetraurelia.</title>
        <authorList>
            <consortium name="Genoscope"/>
            <person name="Aury J.-M."/>
            <person name="Jaillon O."/>
            <person name="Duret L."/>
            <person name="Noel B."/>
            <person name="Jubin C."/>
            <person name="Porcel B.M."/>
            <person name="Segurens B."/>
            <person name="Daubin V."/>
            <person name="Anthouard V."/>
            <person name="Aiach N."/>
            <person name="Arnaiz O."/>
            <person name="Billaut A."/>
            <person name="Beisson J."/>
            <person name="Blanc I."/>
            <person name="Bouhouche K."/>
            <person name="Camara F."/>
            <person name="Duharcourt S."/>
            <person name="Guigo R."/>
            <person name="Gogendeau D."/>
            <person name="Katinka M."/>
            <person name="Keller A.-M."/>
            <person name="Kissmehl R."/>
            <person name="Klotz C."/>
            <person name="Koll F."/>
            <person name="Le Moue A."/>
            <person name="Lepere C."/>
            <person name="Malinsky S."/>
            <person name="Nowacki M."/>
            <person name="Nowak J.K."/>
            <person name="Plattner H."/>
            <person name="Poulain J."/>
            <person name="Ruiz F."/>
            <person name="Serrano V."/>
            <person name="Zagulski M."/>
            <person name="Dessen P."/>
            <person name="Betermier M."/>
            <person name="Weissenbach J."/>
            <person name="Scarpelli C."/>
            <person name="Schachter V."/>
            <person name="Sperling L."/>
            <person name="Meyer E."/>
            <person name="Cohen J."/>
            <person name="Wincker P."/>
        </authorList>
    </citation>
    <scope>NUCLEOTIDE SEQUENCE [LARGE SCALE GENOMIC DNA]</scope>
    <source>
        <strain evidence="2 3">Stock d4-2</strain>
    </source>
</reference>
<dbReference type="EMBL" id="CT868049">
    <property type="protein sequence ID" value="CAK66987.1"/>
    <property type="molecule type" value="Genomic_DNA"/>
</dbReference>
<dbReference type="InterPro" id="IPR036249">
    <property type="entry name" value="Thioredoxin-like_sf"/>
</dbReference>
<organism evidence="2 3">
    <name type="scientific">Paramecium tetraurelia</name>
    <dbReference type="NCBI Taxonomy" id="5888"/>
    <lineage>
        <taxon>Eukaryota</taxon>
        <taxon>Sar</taxon>
        <taxon>Alveolata</taxon>
        <taxon>Ciliophora</taxon>
        <taxon>Intramacronucleata</taxon>
        <taxon>Oligohymenophorea</taxon>
        <taxon>Peniculida</taxon>
        <taxon>Parameciidae</taxon>
        <taxon>Paramecium</taxon>
    </lineage>
</organism>
<dbReference type="RefSeq" id="XP_001434384.1">
    <property type="nucleotide sequence ID" value="XM_001434347.1"/>
</dbReference>
<dbReference type="HOGENOM" id="CLU_2517429_0_0_1"/>
<dbReference type="InterPro" id="IPR002109">
    <property type="entry name" value="Glutaredoxin"/>
</dbReference>
<protein>
    <recommendedName>
        <fullName evidence="1">Glutaredoxin domain-containing protein</fullName>
    </recommendedName>
</protein>
<feature type="domain" description="Glutaredoxin" evidence="1">
    <location>
        <begin position="14"/>
        <end position="58"/>
    </location>
</feature>
<sequence length="85" mass="10183">MEQIRQISGNTLSKALLESKYIPYEYRDITKEKEHEREVNEFVVKLKWSTSPMIYIQQSLLVDTQIQQIRLEGRIRKTNKMRIGI</sequence>
<proteinExistence type="predicted"/>
<dbReference type="GeneID" id="5020169"/>
<evidence type="ECO:0000313" key="2">
    <source>
        <dbReference type="EMBL" id="CAK66987.1"/>
    </source>
</evidence>
<dbReference type="SUPFAM" id="SSF52833">
    <property type="entry name" value="Thioredoxin-like"/>
    <property type="match status" value="1"/>
</dbReference>
<dbReference type="Pfam" id="PF00462">
    <property type="entry name" value="Glutaredoxin"/>
    <property type="match status" value="1"/>
</dbReference>
<dbReference type="OrthoDB" id="423541at2759"/>
<evidence type="ECO:0000313" key="3">
    <source>
        <dbReference type="Proteomes" id="UP000000600"/>
    </source>
</evidence>
<dbReference type="InParanoid" id="A0C870"/>
<evidence type="ECO:0000259" key="1">
    <source>
        <dbReference type="Pfam" id="PF00462"/>
    </source>
</evidence>
<dbReference type="Proteomes" id="UP000000600">
    <property type="component" value="Unassembled WGS sequence"/>
</dbReference>
<name>A0C870_PARTE</name>
<dbReference type="KEGG" id="ptm:GSPATT00036118001"/>